<dbReference type="AlphaFoldDB" id="A0A6P3ZWR6"/>
<organism evidence="2 3">
    <name type="scientific">Ziziphus jujuba</name>
    <name type="common">Chinese jujube</name>
    <name type="synonym">Ziziphus sativa</name>
    <dbReference type="NCBI Taxonomy" id="326968"/>
    <lineage>
        <taxon>Eukaryota</taxon>
        <taxon>Viridiplantae</taxon>
        <taxon>Streptophyta</taxon>
        <taxon>Embryophyta</taxon>
        <taxon>Tracheophyta</taxon>
        <taxon>Spermatophyta</taxon>
        <taxon>Magnoliopsida</taxon>
        <taxon>eudicotyledons</taxon>
        <taxon>Gunneridae</taxon>
        <taxon>Pentapetalae</taxon>
        <taxon>rosids</taxon>
        <taxon>fabids</taxon>
        <taxon>Rosales</taxon>
        <taxon>Rhamnaceae</taxon>
        <taxon>Paliureae</taxon>
        <taxon>Ziziphus</taxon>
    </lineage>
</organism>
<keyword evidence="1" id="KW-0812">Transmembrane</keyword>
<protein>
    <submittedName>
        <fullName evidence="3">Uncharacterized protein LOC107420132</fullName>
    </submittedName>
</protein>
<feature type="transmembrane region" description="Helical" evidence="1">
    <location>
        <begin position="18"/>
        <end position="34"/>
    </location>
</feature>
<gene>
    <name evidence="3" type="primary">LOC107420132</name>
</gene>
<sequence>MEVGATWRTSRFSSFERLVAIGLGLLAVFSPLYINRKEESDPELDGAFSFDYWLPLFLLILIMAITVSLYLDRRLTRFDPYWIHRVGGSSGGIIAILMILAIILKCKSASA</sequence>
<feature type="transmembrane region" description="Helical" evidence="1">
    <location>
        <begin position="54"/>
        <end position="71"/>
    </location>
</feature>
<evidence type="ECO:0000313" key="2">
    <source>
        <dbReference type="Proteomes" id="UP001652623"/>
    </source>
</evidence>
<proteinExistence type="predicted"/>
<evidence type="ECO:0000256" key="1">
    <source>
        <dbReference type="SAM" id="Phobius"/>
    </source>
</evidence>
<accession>A0A6P3ZWR6</accession>
<dbReference type="PANTHER" id="PTHR35758">
    <property type="entry name" value="TRANSMEMBRANE PROTEIN"/>
    <property type="match status" value="1"/>
</dbReference>
<dbReference type="PANTHER" id="PTHR35758:SF2">
    <property type="entry name" value="TRANSMEMBRANE PROTEIN"/>
    <property type="match status" value="1"/>
</dbReference>
<evidence type="ECO:0000313" key="3">
    <source>
        <dbReference type="RefSeq" id="XP_015884506.1"/>
    </source>
</evidence>
<reference evidence="3" key="1">
    <citation type="submission" date="2025-08" db="UniProtKB">
        <authorList>
            <consortium name="RefSeq"/>
        </authorList>
    </citation>
    <scope>IDENTIFICATION</scope>
    <source>
        <tissue evidence="3">Seedling</tissue>
    </source>
</reference>
<dbReference type="FunCoup" id="A0A6P3ZWR6">
    <property type="interactions" value="148"/>
</dbReference>
<dbReference type="GeneID" id="107420132"/>
<feature type="transmembrane region" description="Helical" evidence="1">
    <location>
        <begin position="83"/>
        <end position="104"/>
    </location>
</feature>
<name>A0A6P3ZWR6_ZIZJJ</name>
<keyword evidence="2" id="KW-1185">Reference proteome</keyword>
<dbReference type="RefSeq" id="XP_015884506.1">
    <property type="nucleotide sequence ID" value="XM_016029020.4"/>
</dbReference>
<keyword evidence="1" id="KW-1133">Transmembrane helix</keyword>
<keyword evidence="1" id="KW-0472">Membrane</keyword>
<dbReference type="InParanoid" id="A0A6P3ZWR6"/>
<dbReference type="KEGG" id="zju:107420132"/>
<dbReference type="Proteomes" id="UP001652623">
    <property type="component" value="Chromosome 5"/>
</dbReference>